<keyword evidence="1" id="KW-1133">Transmembrane helix</keyword>
<keyword evidence="1" id="KW-0812">Transmembrane</keyword>
<evidence type="ECO:0000313" key="2">
    <source>
        <dbReference type="EMBL" id="RCK41429.1"/>
    </source>
</evidence>
<dbReference type="RefSeq" id="WP_114090552.1">
    <property type="nucleotide sequence ID" value="NZ_JPWH01000034.1"/>
</dbReference>
<reference evidence="2 3" key="1">
    <citation type="submission" date="2014-07" db="EMBL/GenBank/DDBJ databases">
        <title>Draft genome sequence of Thalassospira profundimaris S25-3-2.</title>
        <authorList>
            <person name="Lai Q."/>
            <person name="Shao Z."/>
        </authorList>
    </citation>
    <scope>NUCLEOTIDE SEQUENCE [LARGE SCALE GENOMIC DNA]</scope>
    <source>
        <strain evidence="2 3">S25-3-2</strain>
    </source>
</reference>
<proteinExistence type="predicted"/>
<keyword evidence="1" id="KW-0472">Membrane</keyword>
<evidence type="ECO:0000256" key="1">
    <source>
        <dbReference type="SAM" id="Phobius"/>
    </source>
</evidence>
<dbReference type="OrthoDB" id="7339719at2"/>
<feature type="transmembrane region" description="Helical" evidence="1">
    <location>
        <begin position="129"/>
        <end position="150"/>
    </location>
</feature>
<accession>A0A367WJL1</accession>
<name>A0A367WJL1_9PROT</name>
<comment type="caution">
    <text evidence="2">The sequence shown here is derived from an EMBL/GenBank/DDBJ whole genome shotgun (WGS) entry which is preliminary data.</text>
</comment>
<evidence type="ECO:0008006" key="4">
    <source>
        <dbReference type="Google" id="ProtNLM"/>
    </source>
</evidence>
<protein>
    <recommendedName>
        <fullName evidence="4">Transmembrane protein</fullName>
    </recommendedName>
</protein>
<sequence>MTTEKSNAIYLGIALRASGIADVERFFHGLKFVAGFTAVFIMASTLIYFFQPYEKNDEAGTYDQDQEMSAWEDRAYFLGYFGYGYLWGHHESWQRTYLKGCVQDESYGCTKDTTPFQFMLLQMKRHPRTYFDICIFFLGWGCLSFGYFFLRRPAPVRFNRNLGAIYTWHRGKLWIHPLYIFDYSCQLSRDVWNGGGFNGPMDIKLRSSQNLKKRKTFRLGIYPFPGEEYGLFLGEILHEFMLGTYEDSERGWPKNLKYRWWHRSVLGRKKLPEDIDQRAEEWLRSQQKKTH</sequence>
<evidence type="ECO:0000313" key="3">
    <source>
        <dbReference type="Proteomes" id="UP000252517"/>
    </source>
</evidence>
<organism evidence="2 3">
    <name type="scientific">Thalassospira profundimaris</name>
    <dbReference type="NCBI Taxonomy" id="502049"/>
    <lineage>
        <taxon>Bacteria</taxon>
        <taxon>Pseudomonadati</taxon>
        <taxon>Pseudomonadota</taxon>
        <taxon>Alphaproteobacteria</taxon>
        <taxon>Rhodospirillales</taxon>
        <taxon>Thalassospiraceae</taxon>
        <taxon>Thalassospira</taxon>
    </lineage>
</organism>
<feature type="transmembrane region" description="Helical" evidence="1">
    <location>
        <begin position="32"/>
        <end position="50"/>
    </location>
</feature>
<gene>
    <name evidence="2" type="ORF">TH25_23675</name>
</gene>
<dbReference type="Proteomes" id="UP000252517">
    <property type="component" value="Unassembled WGS sequence"/>
</dbReference>
<dbReference type="EMBL" id="JPWH01000034">
    <property type="protein sequence ID" value="RCK41429.1"/>
    <property type="molecule type" value="Genomic_DNA"/>
</dbReference>
<dbReference type="AlphaFoldDB" id="A0A367WJL1"/>